<dbReference type="InterPro" id="IPR014031">
    <property type="entry name" value="Ketoacyl_synth_C"/>
</dbReference>
<dbReference type="GO" id="GO:0031177">
    <property type="term" value="F:phosphopantetheine binding"/>
    <property type="evidence" value="ECO:0007669"/>
    <property type="project" value="InterPro"/>
</dbReference>
<dbReference type="GO" id="GO:0006633">
    <property type="term" value="P:fatty acid biosynthetic process"/>
    <property type="evidence" value="ECO:0007669"/>
    <property type="project" value="TreeGrafter"/>
</dbReference>
<evidence type="ECO:0000256" key="4">
    <source>
        <dbReference type="ARBA" id="ARBA00023315"/>
    </source>
</evidence>
<dbReference type="SMART" id="SM00825">
    <property type="entry name" value="PKS_KS"/>
    <property type="match status" value="1"/>
</dbReference>
<dbReference type="InterPro" id="IPR020841">
    <property type="entry name" value="PKS_Beta-ketoAc_synthase_dom"/>
</dbReference>
<dbReference type="Gene3D" id="1.10.1200.10">
    <property type="entry name" value="ACP-like"/>
    <property type="match status" value="1"/>
</dbReference>
<keyword evidence="2" id="KW-0597">Phosphoprotein</keyword>
<evidence type="ECO:0000256" key="3">
    <source>
        <dbReference type="ARBA" id="ARBA00022679"/>
    </source>
</evidence>
<dbReference type="Pfam" id="PF16197">
    <property type="entry name" value="KAsynt_C_assoc"/>
    <property type="match status" value="1"/>
</dbReference>
<protein>
    <submittedName>
        <fullName evidence="7">Type I polyketide synthase</fullName>
    </submittedName>
</protein>
<dbReference type="InterPro" id="IPR050091">
    <property type="entry name" value="PKS_NRPS_Biosynth_Enz"/>
</dbReference>
<dbReference type="GO" id="GO:0004312">
    <property type="term" value="F:fatty acid synthase activity"/>
    <property type="evidence" value="ECO:0007669"/>
    <property type="project" value="TreeGrafter"/>
</dbReference>
<dbReference type="Pfam" id="PF00550">
    <property type="entry name" value="PP-binding"/>
    <property type="match status" value="1"/>
</dbReference>
<evidence type="ECO:0000259" key="5">
    <source>
        <dbReference type="PROSITE" id="PS50075"/>
    </source>
</evidence>
<comment type="caution">
    <text evidence="7">The sequence shown here is derived from an EMBL/GenBank/DDBJ whole genome shotgun (WGS) entry which is preliminary data.</text>
</comment>
<proteinExistence type="predicted"/>
<dbReference type="PROSITE" id="PS50075">
    <property type="entry name" value="CARRIER"/>
    <property type="match status" value="1"/>
</dbReference>
<dbReference type="PANTHER" id="PTHR43775">
    <property type="entry name" value="FATTY ACID SYNTHASE"/>
    <property type="match status" value="1"/>
</dbReference>
<dbReference type="InterPro" id="IPR020806">
    <property type="entry name" value="PKS_PP-bd"/>
</dbReference>
<dbReference type="PANTHER" id="PTHR43775:SF51">
    <property type="entry name" value="INACTIVE PHENOLPHTHIOCEROL SYNTHESIS POLYKETIDE SYNTHASE TYPE I PKS1-RELATED"/>
    <property type="match status" value="1"/>
</dbReference>
<keyword evidence="4" id="KW-0012">Acyltransferase</keyword>
<keyword evidence="8" id="KW-1185">Reference proteome</keyword>
<evidence type="ECO:0000256" key="1">
    <source>
        <dbReference type="ARBA" id="ARBA00022450"/>
    </source>
</evidence>
<dbReference type="Gene3D" id="3.40.47.10">
    <property type="match status" value="1"/>
</dbReference>
<dbReference type="InterPro" id="IPR032821">
    <property type="entry name" value="PKS_assoc"/>
</dbReference>
<dbReference type="InterPro" id="IPR014043">
    <property type="entry name" value="Acyl_transferase_dom"/>
</dbReference>
<reference evidence="7 8" key="1">
    <citation type="submission" date="2020-05" db="EMBL/GenBank/DDBJ databases">
        <title>MicrobeNet Type strains.</title>
        <authorList>
            <person name="Nicholson A.C."/>
        </authorList>
    </citation>
    <scope>NUCLEOTIDE SEQUENCE [LARGE SCALE GENOMIC DNA]</scope>
    <source>
        <strain evidence="7 8">JCM 3224</strain>
    </source>
</reference>
<dbReference type="InterPro" id="IPR016036">
    <property type="entry name" value="Malonyl_transacylase_ACP-bd"/>
</dbReference>
<dbReference type="Gene3D" id="3.30.70.3290">
    <property type="match status" value="1"/>
</dbReference>
<dbReference type="SMART" id="SM00827">
    <property type="entry name" value="PKS_AT"/>
    <property type="match status" value="1"/>
</dbReference>
<dbReference type="SUPFAM" id="SSF47336">
    <property type="entry name" value="ACP-like"/>
    <property type="match status" value="1"/>
</dbReference>
<evidence type="ECO:0000259" key="6">
    <source>
        <dbReference type="PROSITE" id="PS52004"/>
    </source>
</evidence>
<name>A0A849BUW1_9NOCA</name>
<dbReference type="PROSITE" id="PS52004">
    <property type="entry name" value="KS3_2"/>
    <property type="match status" value="1"/>
</dbReference>
<dbReference type="AlphaFoldDB" id="A0A849BUW1"/>
<keyword evidence="3" id="KW-0808">Transferase</keyword>
<dbReference type="InterPro" id="IPR016039">
    <property type="entry name" value="Thiolase-like"/>
</dbReference>
<dbReference type="InterPro" id="IPR009081">
    <property type="entry name" value="PP-bd_ACP"/>
</dbReference>
<dbReference type="InterPro" id="IPR036299">
    <property type="entry name" value="Polyketide_synth_docking_sf"/>
</dbReference>
<organism evidence="7 8">
    <name type="scientific">Nocardia uniformis</name>
    <dbReference type="NCBI Taxonomy" id="53432"/>
    <lineage>
        <taxon>Bacteria</taxon>
        <taxon>Bacillati</taxon>
        <taxon>Actinomycetota</taxon>
        <taxon>Actinomycetes</taxon>
        <taxon>Mycobacteriales</taxon>
        <taxon>Nocardiaceae</taxon>
        <taxon>Nocardia</taxon>
    </lineage>
</organism>
<dbReference type="InterPro" id="IPR016035">
    <property type="entry name" value="Acyl_Trfase/lysoPLipase"/>
</dbReference>
<dbReference type="Gene3D" id="3.40.366.10">
    <property type="entry name" value="Malonyl-Coenzyme A Acyl Carrier Protein, domain 2"/>
    <property type="match status" value="1"/>
</dbReference>
<evidence type="ECO:0000313" key="8">
    <source>
        <dbReference type="Proteomes" id="UP000586827"/>
    </source>
</evidence>
<dbReference type="SUPFAM" id="SSF101173">
    <property type="entry name" value="Docking domain B of the erythromycin polyketide synthase (DEBS)"/>
    <property type="match status" value="1"/>
</dbReference>
<dbReference type="InterPro" id="IPR036736">
    <property type="entry name" value="ACP-like_sf"/>
</dbReference>
<dbReference type="InterPro" id="IPR014030">
    <property type="entry name" value="Ketoacyl_synth_N"/>
</dbReference>
<feature type="domain" description="Carrier" evidence="5">
    <location>
        <begin position="974"/>
        <end position="1053"/>
    </location>
</feature>
<dbReference type="Pfam" id="PF02801">
    <property type="entry name" value="Ketoacyl-synt_C"/>
    <property type="match status" value="1"/>
</dbReference>
<feature type="domain" description="Ketosynthase family 3 (KS3)" evidence="6">
    <location>
        <begin position="32"/>
        <end position="453"/>
    </location>
</feature>
<accession>A0A849BUW1</accession>
<dbReference type="Pfam" id="PF00109">
    <property type="entry name" value="ketoacyl-synt"/>
    <property type="match status" value="1"/>
</dbReference>
<dbReference type="SUPFAM" id="SSF52151">
    <property type="entry name" value="FabD/lysophospholipase-like"/>
    <property type="match status" value="1"/>
</dbReference>
<dbReference type="FunFam" id="3.40.47.10:FF:000019">
    <property type="entry name" value="Polyketide synthase type I"/>
    <property type="match status" value="1"/>
</dbReference>
<dbReference type="Proteomes" id="UP000586827">
    <property type="component" value="Unassembled WGS sequence"/>
</dbReference>
<gene>
    <name evidence="7" type="ORF">HLB23_02980</name>
</gene>
<sequence length="1061" mass="111882">MAEDELRRYLRRTVADLLQVRQELSALKQRAAEPIAVIGMACRFPGGIASPEDLWRVVSERRHVRSPFPADRGWRAAADHDEPGNPTVGLGGFLDDATGFDAAFFGISDSEAAAMDPQQRLMLEVAWEAFERGHLDPTTLRGSDTGVFAAVSDQVYSDWCPDWDGYETYYVLGNQVSLATGRIAYALGLDGPAITVDTACSGALVALHQAVEALRAGSCSLALTGGITVITQPTQFVAFSRQRALAPDGICKPYATAADGTAWSEGVGLVVLERLSDARRHGHPVLAVVRGSAVNSDGASNGLTAPNGQAQQRVIRRALVAAGLSAAEIDVIEGHGTGTTLGDPIEAQALLATYGRHRALERPVWLGSIKSNIGHTQSAAGAAGLIKMIMAMRHGVVPATLHVDRPSEHIDWSAGQLRLATESVPWPETGNPRRAAISAFGFSGTNAHVVVEYDTAGYDSEQRDFKTATGTAAEDITETARADSTVADSSRLPTYPVVVSARGAAALREQSARLVATIGIENAAAIVDLGYASVTTRAVFDHRAVLIAGETERLRAAAEAVAQGAGSSDAVVGAVSSGRLGVLLPGQGSQRPGTGRQLYELFPAFAAAFDELCAAFDPHLDRPLREIVFDADSETLDRTEFTQPALFSVQVAIWRLLESWGVTADFLLGHSIGELSAAHLGGVIALPDAAAVVAARGRLMQRLGPGAMLAVRASRAEAEEALGGYRDRVSVAADNGPNATVLSGDEAAVLELARYWRGRGRRTRRLGVARAFHSPQLDGLLADFRAVLAGVELKPSSIPLVSNVTGLVATSAQLSTPEYWVRQARGTVLFHDSVRCLRDAGVDTFLEIGSGDVLSGMTAECVADDRCAILPGLRGNGTEARDLLGAVAGIWVRGAAVAWPEVFTGSGARTVDLPTYAFQHRRYWHGTQHYWCASGGGATTAHFGVDPEAAQAAPEQTDPVAGLVAALAEFEASERGEYLLAAVRAQLTAILADRVEVTSIDDDTGVLATGLTSLSVLELRSRISGITGLVLPVSAFLDNPTPRTLAALLDTELAAVAPVTR</sequence>
<dbReference type="SMART" id="SM00823">
    <property type="entry name" value="PKS_PP"/>
    <property type="match status" value="1"/>
</dbReference>
<evidence type="ECO:0000256" key="2">
    <source>
        <dbReference type="ARBA" id="ARBA00022553"/>
    </source>
</evidence>
<dbReference type="Pfam" id="PF00698">
    <property type="entry name" value="Acyl_transf_1"/>
    <property type="match status" value="1"/>
</dbReference>
<dbReference type="SUPFAM" id="SSF53901">
    <property type="entry name" value="Thiolase-like"/>
    <property type="match status" value="1"/>
</dbReference>
<keyword evidence="1" id="KW-0596">Phosphopantetheine</keyword>
<dbReference type="RefSeq" id="WP_067527629.1">
    <property type="nucleotide sequence ID" value="NZ_JABELX010000001.1"/>
</dbReference>
<dbReference type="InterPro" id="IPR001227">
    <property type="entry name" value="Ac_transferase_dom_sf"/>
</dbReference>
<evidence type="ECO:0000313" key="7">
    <source>
        <dbReference type="EMBL" id="NNH68848.1"/>
    </source>
</evidence>
<dbReference type="EMBL" id="JABELX010000001">
    <property type="protein sequence ID" value="NNH68848.1"/>
    <property type="molecule type" value="Genomic_DNA"/>
</dbReference>
<dbReference type="CDD" id="cd00833">
    <property type="entry name" value="PKS"/>
    <property type="match status" value="1"/>
</dbReference>
<dbReference type="SUPFAM" id="SSF55048">
    <property type="entry name" value="Probable ACP-binding domain of malonyl-CoA ACP transacylase"/>
    <property type="match status" value="1"/>
</dbReference>